<comment type="caution">
    <text evidence="14">The sequence shown here is derived from an EMBL/GenBank/DDBJ whole genome shotgun (WGS) entry which is preliminary data.</text>
</comment>
<dbReference type="Pfam" id="PF01556">
    <property type="entry name" value="DnaJ_C"/>
    <property type="match status" value="1"/>
</dbReference>
<dbReference type="PANTHER" id="PTHR43096:SF10">
    <property type="entry name" value="CHAPERONE PROTEIN DNAJ A6, CHLOROPLASTIC"/>
    <property type="match status" value="1"/>
</dbReference>
<comment type="subunit">
    <text evidence="10">Homodimer.</text>
</comment>
<feature type="binding site" evidence="10">
    <location>
        <position position="218"/>
    </location>
    <ligand>
        <name>Zn(2+)</name>
        <dbReference type="ChEBI" id="CHEBI:29105"/>
        <label>1</label>
    </ligand>
</feature>
<dbReference type="InterPro" id="IPR036410">
    <property type="entry name" value="HSP_DnaJ_Cys-rich_dom_sf"/>
</dbReference>
<evidence type="ECO:0000256" key="10">
    <source>
        <dbReference type="HAMAP-Rule" id="MF_01152"/>
    </source>
</evidence>
<comment type="cofactor">
    <cofactor evidence="10">
        <name>Zn(2+)</name>
        <dbReference type="ChEBI" id="CHEBI:29105"/>
    </cofactor>
    <text evidence="10">Binds 2 Zn(2+) ions per monomer.</text>
</comment>
<keyword evidence="6 10" id="KW-0143">Chaperone</keyword>
<dbReference type="FunFam" id="1.10.287.110:FF:000034">
    <property type="entry name" value="Chaperone protein DnaJ"/>
    <property type="match status" value="1"/>
</dbReference>
<evidence type="ECO:0000256" key="4">
    <source>
        <dbReference type="ARBA" id="ARBA00022771"/>
    </source>
</evidence>
<dbReference type="InterPro" id="IPR001623">
    <property type="entry name" value="DnaJ_domain"/>
</dbReference>
<feature type="binding site" evidence="10">
    <location>
        <position position="215"/>
    </location>
    <ligand>
        <name>Zn(2+)</name>
        <dbReference type="ChEBI" id="CHEBI:29105"/>
        <label>1</label>
    </ligand>
</feature>
<dbReference type="Gene3D" id="2.10.230.10">
    <property type="entry name" value="Heat shock protein DnaJ, cysteine-rich domain"/>
    <property type="match status" value="1"/>
</dbReference>
<comment type="domain">
    <text evidence="10">The J domain is necessary and sufficient to stimulate DnaK ATPase activity. Zinc center 1 plays an important role in the autonomous, DnaK-independent chaperone activity of DnaJ. Zinc center 2 is essential for interaction with DnaK and for DnaJ activity.</text>
</comment>
<evidence type="ECO:0000256" key="1">
    <source>
        <dbReference type="ARBA" id="ARBA00022705"/>
    </source>
</evidence>
<dbReference type="EMBL" id="JACRTL010000001">
    <property type="protein sequence ID" value="MBC8609989.1"/>
    <property type="molecule type" value="Genomic_DNA"/>
</dbReference>
<dbReference type="NCBIfam" id="TIGR02349">
    <property type="entry name" value="DnaJ_bact"/>
    <property type="match status" value="1"/>
</dbReference>
<comment type="subcellular location">
    <subcellularLocation>
        <location evidence="10">Cytoplasm</location>
    </subcellularLocation>
</comment>
<dbReference type="InterPro" id="IPR008971">
    <property type="entry name" value="HSP40/DnaJ_pept-bd"/>
</dbReference>
<dbReference type="GO" id="GO:0005524">
    <property type="term" value="F:ATP binding"/>
    <property type="evidence" value="ECO:0007669"/>
    <property type="project" value="InterPro"/>
</dbReference>
<dbReference type="PROSITE" id="PS00636">
    <property type="entry name" value="DNAJ_1"/>
    <property type="match status" value="1"/>
</dbReference>
<feature type="binding site" evidence="10">
    <location>
        <position position="204"/>
    </location>
    <ligand>
        <name>Zn(2+)</name>
        <dbReference type="ChEBI" id="CHEBI:29105"/>
        <label>2</label>
    </ligand>
</feature>
<dbReference type="PROSITE" id="PS51188">
    <property type="entry name" value="ZF_CR"/>
    <property type="match status" value="1"/>
</dbReference>
<keyword evidence="1 10" id="KW-0235">DNA replication</keyword>
<dbReference type="PRINTS" id="PR00625">
    <property type="entry name" value="JDOMAIN"/>
</dbReference>
<evidence type="ECO:0000259" key="12">
    <source>
        <dbReference type="PROSITE" id="PS50076"/>
    </source>
</evidence>
<feature type="domain" description="CR-type" evidence="13">
    <location>
        <begin position="145"/>
        <end position="227"/>
    </location>
</feature>
<name>A0A8J6P5S0_9FIRM</name>
<evidence type="ECO:0000259" key="13">
    <source>
        <dbReference type="PROSITE" id="PS51188"/>
    </source>
</evidence>
<dbReference type="CDD" id="cd10747">
    <property type="entry name" value="DnaJ_C"/>
    <property type="match status" value="1"/>
</dbReference>
<protein>
    <recommendedName>
        <fullName evidence="9 10">Chaperone protein DnaJ</fullName>
    </recommendedName>
</protein>
<dbReference type="InterPro" id="IPR002939">
    <property type="entry name" value="DnaJ_C"/>
</dbReference>
<dbReference type="CDD" id="cd10719">
    <property type="entry name" value="DnaJ_zf"/>
    <property type="match status" value="1"/>
</dbReference>
<dbReference type="Gene3D" id="1.10.287.110">
    <property type="entry name" value="DnaJ domain"/>
    <property type="match status" value="1"/>
</dbReference>
<feature type="binding site" evidence="10">
    <location>
        <position position="158"/>
    </location>
    <ligand>
        <name>Zn(2+)</name>
        <dbReference type="ChEBI" id="CHEBI:29105"/>
        <label>1</label>
    </ligand>
</feature>
<dbReference type="RefSeq" id="WP_154824590.1">
    <property type="nucleotide sequence ID" value="NZ_JACRTL010000001.1"/>
</dbReference>
<feature type="zinc finger region" description="CR-type" evidence="11">
    <location>
        <begin position="145"/>
        <end position="227"/>
    </location>
</feature>
<dbReference type="Pfam" id="PF00684">
    <property type="entry name" value="DnaJ_CXXCXGXG"/>
    <property type="match status" value="1"/>
</dbReference>
<dbReference type="HAMAP" id="MF_01152">
    <property type="entry name" value="DnaJ"/>
    <property type="match status" value="1"/>
</dbReference>
<dbReference type="InterPro" id="IPR012724">
    <property type="entry name" value="DnaJ"/>
</dbReference>
<dbReference type="GO" id="GO:0031072">
    <property type="term" value="F:heat shock protein binding"/>
    <property type="evidence" value="ECO:0007669"/>
    <property type="project" value="InterPro"/>
</dbReference>
<reference evidence="14" key="1">
    <citation type="submission" date="2020-08" db="EMBL/GenBank/DDBJ databases">
        <title>Genome public.</title>
        <authorList>
            <person name="Liu C."/>
            <person name="Sun Q."/>
        </authorList>
    </citation>
    <scope>NUCLEOTIDE SEQUENCE</scope>
    <source>
        <strain evidence="14">NSJ-15</strain>
    </source>
</reference>
<accession>A0A8J6P5S0</accession>
<dbReference type="SMART" id="SM00271">
    <property type="entry name" value="DnaJ"/>
    <property type="match status" value="1"/>
</dbReference>
<evidence type="ECO:0000256" key="9">
    <source>
        <dbReference type="ARBA" id="ARBA00067609"/>
    </source>
</evidence>
<evidence type="ECO:0000256" key="2">
    <source>
        <dbReference type="ARBA" id="ARBA00022723"/>
    </source>
</evidence>
<dbReference type="GO" id="GO:0006260">
    <property type="term" value="P:DNA replication"/>
    <property type="evidence" value="ECO:0007669"/>
    <property type="project" value="UniProtKB-KW"/>
</dbReference>
<keyword evidence="4 10" id="KW-0863">Zinc-finger</keyword>
<dbReference type="Proteomes" id="UP000632659">
    <property type="component" value="Unassembled WGS sequence"/>
</dbReference>
<dbReference type="GO" id="GO:0042026">
    <property type="term" value="P:protein refolding"/>
    <property type="evidence" value="ECO:0007669"/>
    <property type="project" value="TreeGrafter"/>
</dbReference>
<dbReference type="GO" id="GO:0008270">
    <property type="term" value="F:zinc ion binding"/>
    <property type="evidence" value="ECO:0007669"/>
    <property type="project" value="UniProtKB-UniRule"/>
</dbReference>
<evidence type="ECO:0000256" key="5">
    <source>
        <dbReference type="ARBA" id="ARBA00022833"/>
    </source>
</evidence>
<proteinExistence type="inferred from homology"/>
<organism evidence="14 15">
    <name type="scientific">Massiliimalia timonensis</name>
    <dbReference type="NCBI Taxonomy" id="1987501"/>
    <lineage>
        <taxon>Bacteria</taxon>
        <taxon>Bacillati</taxon>
        <taxon>Bacillota</taxon>
        <taxon>Clostridia</taxon>
        <taxon>Eubacteriales</taxon>
        <taxon>Oscillospiraceae</taxon>
        <taxon>Massiliimalia</taxon>
    </lineage>
</organism>
<feature type="domain" description="J" evidence="12">
    <location>
        <begin position="6"/>
        <end position="71"/>
    </location>
</feature>
<keyword evidence="10" id="KW-0963">Cytoplasm</keyword>
<dbReference type="InterPro" id="IPR018253">
    <property type="entry name" value="DnaJ_domain_CS"/>
</dbReference>
<comment type="similarity">
    <text evidence="8 10">Belongs to the DnaJ family.</text>
</comment>
<dbReference type="FunFam" id="2.10.230.10:FF:000002">
    <property type="entry name" value="Molecular chaperone DnaJ"/>
    <property type="match status" value="1"/>
</dbReference>
<dbReference type="CDD" id="cd06257">
    <property type="entry name" value="DnaJ"/>
    <property type="match status" value="1"/>
</dbReference>
<feature type="repeat" description="CXXCXGXG motif" evidence="10">
    <location>
        <begin position="175"/>
        <end position="182"/>
    </location>
</feature>
<feature type="repeat" description="CXXCXGXG motif" evidence="10">
    <location>
        <begin position="215"/>
        <end position="222"/>
    </location>
</feature>
<dbReference type="Gene3D" id="2.60.260.20">
    <property type="entry name" value="Urease metallochaperone UreE, N-terminal domain"/>
    <property type="match status" value="2"/>
</dbReference>
<dbReference type="InterPro" id="IPR036869">
    <property type="entry name" value="J_dom_sf"/>
</dbReference>
<dbReference type="NCBIfam" id="NF008035">
    <property type="entry name" value="PRK10767.1"/>
    <property type="match status" value="1"/>
</dbReference>
<dbReference type="GO" id="GO:0005737">
    <property type="term" value="C:cytoplasm"/>
    <property type="evidence" value="ECO:0007669"/>
    <property type="project" value="UniProtKB-SubCell"/>
</dbReference>
<feature type="binding site" evidence="10">
    <location>
        <position position="175"/>
    </location>
    <ligand>
        <name>Zn(2+)</name>
        <dbReference type="ChEBI" id="CHEBI:29105"/>
        <label>2</label>
    </ligand>
</feature>
<sequence>MADKRDYYEVLGVQKGASEDELKKAYRKMAKKYHPDLNPGDAEAEKHFKEVNEAYEVLSDPQKKSRYDQFGHAGVDPNYGAGGAGGYGGFGGGGFDFGDIGDIFDMFGGGFSGFGGGRRANPNAPRRGADLRSSITIDFFEACKGVKKEIRVTRQETCNACHGNGCEPGHNPQTCPDCGGTGQTRVAQRTPLGVIQTTRTCSRCGGKGTIIDHPCKTCHGSGQVAQTKKIEVEIPAGIDDGQTLAVRGQGNSGANGGPAGDLAVTVTVRPDTLFRRDGYDVWCDIPITYFQAVSGDKLIVPTIDGKVEYTVPAGTQPGTVFRLRGKGVQRLNGRGRGDQFVTMVVEVPQNLNKTQMDSLKKFDESLNEKNYEKRKSFFERLKDNFK</sequence>
<comment type="function">
    <text evidence="7 10">Participates actively in the response to hyperosmotic and heat shock by preventing the aggregation of stress-denatured proteins and by disaggregating proteins, also in an autonomous, DnaK-independent fashion. Unfolded proteins bind initially to DnaJ; upon interaction with the DnaJ-bound protein, DnaK hydrolyzes its bound ATP, resulting in the formation of a stable complex. GrpE releases ADP from DnaK; ATP binding to DnaK triggers the release of the substrate protein, thus completing the reaction cycle. Several rounds of ATP-dependent interactions between DnaJ, DnaK and GrpE are required for fully efficient folding. Also involved, together with DnaK and GrpE, in the DNA replication of plasmids through activation of initiation proteins.</text>
</comment>
<feature type="binding site" evidence="10">
    <location>
        <position position="178"/>
    </location>
    <ligand>
        <name>Zn(2+)</name>
        <dbReference type="ChEBI" id="CHEBI:29105"/>
        <label>2</label>
    </ligand>
</feature>
<evidence type="ECO:0000256" key="6">
    <source>
        <dbReference type="ARBA" id="ARBA00023186"/>
    </source>
</evidence>
<keyword evidence="10" id="KW-0346">Stress response</keyword>
<evidence type="ECO:0000313" key="15">
    <source>
        <dbReference type="Proteomes" id="UP000632659"/>
    </source>
</evidence>
<keyword evidence="5 10" id="KW-0862">Zinc</keyword>
<dbReference type="Pfam" id="PF00226">
    <property type="entry name" value="DnaJ"/>
    <property type="match status" value="1"/>
</dbReference>
<keyword evidence="3 10" id="KW-0677">Repeat</keyword>
<evidence type="ECO:0000313" key="14">
    <source>
        <dbReference type="EMBL" id="MBC8609989.1"/>
    </source>
</evidence>
<gene>
    <name evidence="10 14" type="primary">dnaJ</name>
    <name evidence="14" type="ORF">H8702_02490</name>
</gene>
<feature type="repeat" description="CXXCXGXG motif" evidence="10">
    <location>
        <begin position="201"/>
        <end position="208"/>
    </location>
</feature>
<dbReference type="SUPFAM" id="SSF49493">
    <property type="entry name" value="HSP40/DnaJ peptide-binding domain"/>
    <property type="match status" value="2"/>
</dbReference>
<evidence type="ECO:0000256" key="8">
    <source>
        <dbReference type="ARBA" id="ARBA00061004"/>
    </source>
</evidence>
<dbReference type="FunFam" id="2.60.260.20:FF:000005">
    <property type="entry name" value="Chaperone protein dnaJ 1, mitochondrial"/>
    <property type="match status" value="1"/>
</dbReference>
<dbReference type="GO" id="GO:0009408">
    <property type="term" value="P:response to heat"/>
    <property type="evidence" value="ECO:0007669"/>
    <property type="project" value="InterPro"/>
</dbReference>
<dbReference type="AlphaFoldDB" id="A0A8J6P5S0"/>
<keyword evidence="15" id="KW-1185">Reference proteome</keyword>
<evidence type="ECO:0000256" key="3">
    <source>
        <dbReference type="ARBA" id="ARBA00022737"/>
    </source>
</evidence>
<dbReference type="PANTHER" id="PTHR43096">
    <property type="entry name" value="DNAJ HOMOLOG 1, MITOCHONDRIAL-RELATED"/>
    <property type="match status" value="1"/>
</dbReference>
<dbReference type="SUPFAM" id="SSF57938">
    <property type="entry name" value="DnaJ/Hsp40 cysteine-rich domain"/>
    <property type="match status" value="1"/>
</dbReference>
<feature type="binding site" evidence="10">
    <location>
        <position position="161"/>
    </location>
    <ligand>
        <name>Zn(2+)</name>
        <dbReference type="ChEBI" id="CHEBI:29105"/>
        <label>1</label>
    </ligand>
</feature>
<dbReference type="SUPFAM" id="SSF46565">
    <property type="entry name" value="Chaperone J-domain"/>
    <property type="match status" value="1"/>
</dbReference>
<dbReference type="InterPro" id="IPR001305">
    <property type="entry name" value="HSP_DnaJ_Cys-rich_dom"/>
</dbReference>
<dbReference type="PROSITE" id="PS50076">
    <property type="entry name" value="DNAJ_2"/>
    <property type="match status" value="1"/>
</dbReference>
<feature type="binding site" evidence="10">
    <location>
        <position position="201"/>
    </location>
    <ligand>
        <name>Zn(2+)</name>
        <dbReference type="ChEBI" id="CHEBI:29105"/>
        <label>2</label>
    </ligand>
</feature>
<keyword evidence="2 10" id="KW-0479">Metal-binding</keyword>
<evidence type="ECO:0000256" key="7">
    <source>
        <dbReference type="ARBA" id="ARBA00053423"/>
    </source>
</evidence>
<dbReference type="GO" id="GO:0051082">
    <property type="term" value="F:unfolded protein binding"/>
    <property type="evidence" value="ECO:0007669"/>
    <property type="project" value="UniProtKB-UniRule"/>
</dbReference>
<evidence type="ECO:0000256" key="11">
    <source>
        <dbReference type="PROSITE-ProRule" id="PRU00546"/>
    </source>
</evidence>
<feature type="repeat" description="CXXCXGXG motif" evidence="10">
    <location>
        <begin position="158"/>
        <end position="165"/>
    </location>
</feature>